<dbReference type="InterPro" id="IPR002772">
    <property type="entry name" value="Glyco_hydro_3_C"/>
</dbReference>
<feature type="domain" description="Glycoside hydrolase family 3 C-terminal" evidence="4">
    <location>
        <begin position="432"/>
        <end position="646"/>
    </location>
</feature>
<feature type="domain" description="Glycoside hydrolase family 3 N-terminal" evidence="3">
    <location>
        <begin position="67"/>
        <end position="391"/>
    </location>
</feature>
<dbReference type="Pfam" id="PF00933">
    <property type="entry name" value="Glyco_hydro_3"/>
    <property type="match status" value="1"/>
</dbReference>
<keyword evidence="2" id="KW-0732">Signal</keyword>
<dbReference type="Gene3D" id="3.20.20.300">
    <property type="entry name" value="Glycoside hydrolase, family 3, N-terminal domain"/>
    <property type="match status" value="1"/>
</dbReference>
<dbReference type="Gene3D" id="2.60.120.430">
    <property type="entry name" value="Galactose-binding lectin"/>
    <property type="match status" value="1"/>
</dbReference>
<keyword evidence="7" id="KW-1185">Reference proteome</keyword>
<dbReference type="STRING" id="1517416.IDAT_01990"/>
<dbReference type="Proteomes" id="UP000053718">
    <property type="component" value="Unassembled WGS sequence"/>
</dbReference>
<feature type="signal peptide" evidence="2">
    <location>
        <begin position="1"/>
        <end position="27"/>
    </location>
</feature>
<dbReference type="RefSeq" id="WP_034729782.1">
    <property type="nucleotide sequence ID" value="NZ_JPIN01000001.1"/>
</dbReference>
<evidence type="ECO:0000259" key="4">
    <source>
        <dbReference type="Pfam" id="PF01915"/>
    </source>
</evidence>
<dbReference type="GO" id="GO:0008422">
    <property type="term" value="F:beta-glucosidase activity"/>
    <property type="evidence" value="ECO:0007669"/>
    <property type="project" value="TreeGrafter"/>
</dbReference>
<dbReference type="PANTHER" id="PTHR30620:SF77">
    <property type="entry name" value="LYSOSOMAL BETA GLUCOSIDASE-LIKE"/>
    <property type="match status" value="1"/>
</dbReference>
<keyword evidence="1" id="KW-0378">Hydrolase</keyword>
<dbReference type="InterPro" id="IPR051915">
    <property type="entry name" value="Cellulose_Degrad_GH3"/>
</dbReference>
<dbReference type="OrthoDB" id="9781691at2"/>
<dbReference type="PANTHER" id="PTHR30620">
    <property type="entry name" value="PERIPLASMIC BETA-GLUCOSIDASE-RELATED"/>
    <property type="match status" value="1"/>
</dbReference>
<dbReference type="GO" id="GO:0009251">
    <property type="term" value="P:glucan catabolic process"/>
    <property type="evidence" value="ECO:0007669"/>
    <property type="project" value="TreeGrafter"/>
</dbReference>
<dbReference type="SUPFAM" id="SSF51445">
    <property type="entry name" value="(Trans)glycosidases"/>
    <property type="match status" value="1"/>
</dbReference>
<organism evidence="6 7">
    <name type="scientific">Pseudidiomarina atlantica</name>
    <dbReference type="NCBI Taxonomy" id="1517416"/>
    <lineage>
        <taxon>Bacteria</taxon>
        <taxon>Pseudomonadati</taxon>
        <taxon>Pseudomonadota</taxon>
        <taxon>Gammaproteobacteria</taxon>
        <taxon>Alteromonadales</taxon>
        <taxon>Idiomarinaceae</taxon>
        <taxon>Pseudidiomarina</taxon>
    </lineage>
</organism>
<reference evidence="6 7" key="1">
    <citation type="submission" date="2014-06" db="EMBL/GenBank/DDBJ databases">
        <title>Draft genome sequence of Idiomarina sp. MCCC 1A10513.</title>
        <authorList>
            <person name="Du J."/>
            <person name="Lai Q."/>
            <person name="Shao Z."/>
        </authorList>
    </citation>
    <scope>NUCLEOTIDE SEQUENCE [LARGE SCALE GENOMIC DNA]</scope>
    <source>
        <strain evidence="6 7">MCCC 1A10513</strain>
    </source>
</reference>
<dbReference type="eggNOG" id="COG1472">
    <property type="taxonomic scope" value="Bacteria"/>
</dbReference>
<evidence type="ECO:0000259" key="5">
    <source>
        <dbReference type="Pfam" id="PF18559"/>
    </source>
</evidence>
<name>A0A094JBF2_9GAMM</name>
<dbReference type="SUPFAM" id="SSF52279">
    <property type="entry name" value="Beta-D-glucan exohydrolase, C-terminal domain"/>
    <property type="match status" value="1"/>
</dbReference>
<dbReference type="InterPro" id="IPR036881">
    <property type="entry name" value="Glyco_hydro_3_C_sf"/>
</dbReference>
<evidence type="ECO:0000256" key="1">
    <source>
        <dbReference type="ARBA" id="ARBA00022801"/>
    </source>
</evidence>
<dbReference type="InterPro" id="IPR041443">
    <property type="entry name" value="Exop_C"/>
</dbReference>
<gene>
    <name evidence="6" type="ORF">IDAT_01990</name>
</gene>
<accession>A0A094JBF2</accession>
<feature type="domain" description="ExoP galactose-binding-like" evidence="5">
    <location>
        <begin position="678"/>
        <end position="832"/>
    </location>
</feature>
<dbReference type="PRINTS" id="PR00133">
    <property type="entry name" value="GLHYDRLASE3"/>
</dbReference>
<dbReference type="Gene3D" id="3.40.50.1700">
    <property type="entry name" value="Glycoside hydrolase family 3 C-terminal domain"/>
    <property type="match status" value="1"/>
</dbReference>
<evidence type="ECO:0000313" key="6">
    <source>
        <dbReference type="EMBL" id="KFZ29886.1"/>
    </source>
</evidence>
<dbReference type="InterPro" id="IPR036962">
    <property type="entry name" value="Glyco_hydro_3_N_sf"/>
</dbReference>
<comment type="caution">
    <text evidence="6">The sequence shown here is derived from an EMBL/GenBank/DDBJ whole genome shotgun (WGS) entry which is preliminary data.</text>
</comment>
<dbReference type="InterPro" id="IPR017853">
    <property type="entry name" value="GH"/>
</dbReference>
<dbReference type="Pfam" id="PF18559">
    <property type="entry name" value="Exop_C"/>
    <property type="match status" value="1"/>
</dbReference>
<dbReference type="AlphaFoldDB" id="A0A094JBF2"/>
<proteinExistence type="predicted"/>
<evidence type="ECO:0000313" key="7">
    <source>
        <dbReference type="Proteomes" id="UP000053718"/>
    </source>
</evidence>
<dbReference type="InterPro" id="IPR001764">
    <property type="entry name" value="Glyco_hydro_3_N"/>
</dbReference>
<feature type="chain" id="PRO_5001900518" evidence="2">
    <location>
        <begin position="28"/>
        <end position="844"/>
    </location>
</feature>
<protein>
    <submittedName>
        <fullName evidence="6">Beta-glucosidase</fullName>
    </submittedName>
</protein>
<evidence type="ECO:0000259" key="3">
    <source>
        <dbReference type="Pfam" id="PF00933"/>
    </source>
</evidence>
<evidence type="ECO:0000256" key="2">
    <source>
        <dbReference type="SAM" id="SignalP"/>
    </source>
</evidence>
<dbReference type="EMBL" id="JPIN01000001">
    <property type="protein sequence ID" value="KFZ29886.1"/>
    <property type="molecule type" value="Genomic_DNA"/>
</dbReference>
<sequence length="844" mass="91181">MVLQTIHWRKSAIATAVLITLAGCSEAPETAANDGQQAQPLWPAIQSPVDKNAEMEQRITDMLAQMTLEQKIAQMIQPEIRDITVEDMRRYGFGSYLNGGGAFPNDDKYATPQDWIQLAEDMYQASVDDSLDGINIPTMWGTDAVHGHNNVIGATIVPHNIGLGAANNPDLIEDIATVTAREVMVTGIDWVFAPTVANAQNLRWGRTYESYSEDPDIIKAYSASIVRGLQGTVGKDFLSEQRVISTVKHFVGDGATTDGIDQGNAEIDEQTLYELHAQGYVGGLNAGAQTVMASFNSWNGVKIHGHDYLLTDVLKQQMGFDGFVVGDWNGHGQIDGCRNDNCPQAANAGLDMYMVPTAAWKPLYENLIQQVRDGVIAESRVDDAVRRILRVKMRAGLFDKASPAQRPLAGRTELIGSAEHRAVAREAVRQSLVLLKNHDQLLPLDPKQRILVAGSGADNIGQQSGGWTISWQGTGNTNDDFPGGTSIYQGIAKQVAAAGGEAVLSVDGSFTEQPDVAVVVFGEQPYAEGNGDIDNLDYQRGNATDLELLRRLKAAGVPVVTLFISGRPMWVNPELNASDAFVAVWLPGSEGEGVADVILRDANGAVQYDFVGRLPFSWPADPNQANRMLIDAQNPPLLPVGFGLSYGDATTLSDALPETYEATVETADLAIFDRAPQAPWLLELQSGEQKQIMESSVQSVGTLTARTFDDQVQEDARRIQFGGGDTASFQFVTPFPRDLRAYSDANAALQVTVKLDGEVPEDVALWLSCGADCGVDANISEQLQAVADNSWQTLSFNVQCLQQAGLDLGAVASVFGVRTAAEWSFSFNDVRLVADSDAEAICLQ</sequence>
<dbReference type="Pfam" id="PF01915">
    <property type="entry name" value="Glyco_hydro_3_C"/>
    <property type="match status" value="1"/>
</dbReference>